<protein>
    <submittedName>
        <fullName evidence="2">Glycerophosphodiester phosphodiesterase</fullName>
    </submittedName>
</protein>
<dbReference type="RefSeq" id="WP_285274473.1">
    <property type="nucleotide sequence ID" value="NZ_JASNVW010000009.1"/>
</dbReference>
<reference evidence="2 3" key="1">
    <citation type="submission" date="2023-05" db="EMBL/GenBank/DDBJ databases">
        <title>A new hyperthermophilic archaea 'Ignisphaera cupida' sp. nov. and description of the family 'Ignisphaeraceae' fam. nov.</title>
        <authorList>
            <person name="Podosokorskaya O.A."/>
            <person name="Elcheninov A.G."/>
            <person name="Klukina A."/>
            <person name="Merkel A.Y."/>
        </authorList>
    </citation>
    <scope>NUCLEOTIDE SEQUENCE [LARGE SCALE GENOMIC DNA]</scope>
    <source>
        <strain evidence="2 3">4213-co</strain>
    </source>
</reference>
<sequence length="232" mass="26437">MIIAHRGASAYAPENTLKSFRKALEMHADAIEFDIRRTFDNIPVVVHDEDLKRVANINKKVSELTLEELKRIKVFGEENIPTFEEVLQEFGNKILMFIEIKDEGLEEAVVSLISKYNIKDNCLVISFNYNILRKIKSLDSKLEIGLLTYSHSMPIDIALKSKAFAILPRFNTITPRIVKEIHSKNLKVYTWTINDVSTALKVIGFGVDGIATDDPHIKNSISKQVTLQKFFD</sequence>
<name>A0ABD4Z813_9CREN</name>
<evidence type="ECO:0000313" key="3">
    <source>
        <dbReference type="Proteomes" id="UP001529235"/>
    </source>
</evidence>
<dbReference type="InterPro" id="IPR017946">
    <property type="entry name" value="PLC-like_Pdiesterase_TIM-brl"/>
</dbReference>
<accession>A0ABD4Z813</accession>
<dbReference type="AlphaFoldDB" id="A0ABD4Z813"/>
<dbReference type="PANTHER" id="PTHR46211">
    <property type="entry name" value="GLYCEROPHOSPHORYL DIESTER PHOSPHODIESTERASE"/>
    <property type="match status" value="1"/>
</dbReference>
<gene>
    <name evidence="2" type="ORF">QPL79_08930</name>
</gene>
<keyword evidence="3" id="KW-1185">Reference proteome</keyword>
<dbReference type="Gene3D" id="3.20.20.190">
    <property type="entry name" value="Phosphatidylinositol (PI) phosphodiesterase"/>
    <property type="match status" value="1"/>
</dbReference>
<dbReference type="EMBL" id="JASNVW010000009">
    <property type="protein sequence ID" value="MDK6029486.1"/>
    <property type="molecule type" value="Genomic_DNA"/>
</dbReference>
<organism evidence="2 3">
    <name type="scientific">Ignisphaera cupida</name>
    <dbReference type="NCBI Taxonomy" id="3050454"/>
    <lineage>
        <taxon>Archaea</taxon>
        <taxon>Thermoproteota</taxon>
        <taxon>Thermoprotei</taxon>
        <taxon>Desulfurococcales</taxon>
        <taxon>Desulfurococcaceae</taxon>
        <taxon>Ignisphaera</taxon>
    </lineage>
</organism>
<dbReference type="PROSITE" id="PS51704">
    <property type="entry name" value="GP_PDE"/>
    <property type="match status" value="1"/>
</dbReference>
<feature type="domain" description="GP-PDE" evidence="1">
    <location>
        <begin position="1"/>
        <end position="222"/>
    </location>
</feature>
<dbReference type="SUPFAM" id="SSF51695">
    <property type="entry name" value="PLC-like phosphodiesterases"/>
    <property type="match status" value="1"/>
</dbReference>
<dbReference type="Pfam" id="PF03009">
    <property type="entry name" value="GDPD"/>
    <property type="match status" value="1"/>
</dbReference>
<evidence type="ECO:0000259" key="1">
    <source>
        <dbReference type="PROSITE" id="PS51704"/>
    </source>
</evidence>
<comment type="caution">
    <text evidence="2">The sequence shown here is derived from an EMBL/GenBank/DDBJ whole genome shotgun (WGS) entry which is preliminary data.</text>
</comment>
<dbReference type="PANTHER" id="PTHR46211:SF8">
    <property type="entry name" value="PHOSPHODIESTERASE"/>
    <property type="match status" value="1"/>
</dbReference>
<dbReference type="CDD" id="cd08556">
    <property type="entry name" value="GDPD"/>
    <property type="match status" value="1"/>
</dbReference>
<proteinExistence type="predicted"/>
<evidence type="ECO:0000313" key="2">
    <source>
        <dbReference type="EMBL" id="MDK6029486.1"/>
    </source>
</evidence>
<dbReference type="Proteomes" id="UP001529235">
    <property type="component" value="Unassembled WGS sequence"/>
</dbReference>
<dbReference type="InterPro" id="IPR030395">
    <property type="entry name" value="GP_PDE_dom"/>
</dbReference>